<dbReference type="InterPro" id="IPR006700">
    <property type="entry name" value="RsmE"/>
</dbReference>
<dbReference type="AlphaFoldDB" id="A0A511XED8"/>
<keyword evidence="7 12" id="KW-0489">Methyltransferase</keyword>
<dbReference type="PIRSF" id="PIRSF015601">
    <property type="entry name" value="MTase_slr0722"/>
    <property type="match status" value="1"/>
</dbReference>
<evidence type="ECO:0000256" key="12">
    <source>
        <dbReference type="PIRNR" id="PIRNR015601"/>
    </source>
</evidence>
<dbReference type="RefSeq" id="WP_026398792.1">
    <property type="nucleotide sequence ID" value="NZ_AUBI01000018.1"/>
</dbReference>
<dbReference type="OrthoDB" id="9815641at2"/>
<accession>A0A511XED8</accession>
<dbReference type="CDD" id="cd18084">
    <property type="entry name" value="RsmE-like"/>
    <property type="match status" value="1"/>
</dbReference>
<evidence type="ECO:0000256" key="9">
    <source>
        <dbReference type="ARBA" id="ARBA00022691"/>
    </source>
</evidence>
<comment type="subcellular location">
    <subcellularLocation>
        <location evidence="1 12">Cytoplasm</location>
    </subcellularLocation>
</comment>
<evidence type="ECO:0000256" key="3">
    <source>
        <dbReference type="ARBA" id="ARBA00012328"/>
    </source>
</evidence>
<dbReference type="NCBIfam" id="NF008696">
    <property type="entry name" value="PRK11713.3-5"/>
    <property type="match status" value="1"/>
</dbReference>
<dbReference type="InterPro" id="IPR029026">
    <property type="entry name" value="tRNA_m1G_MTases_N"/>
</dbReference>
<evidence type="ECO:0000256" key="8">
    <source>
        <dbReference type="ARBA" id="ARBA00022679"/>
    </source>
</evidence>
<dbReference type="SUPFAM" id="SSF75217">
    <property type="entry name" value="alpha/beta knot"/>
    <property type="match status" value="1"/>
</dbReference>
<dbReference type="InterPro" id="IPR029028">
    <property type="entry name" value="Alpha/beta_knot_MTases"/>
</dbReference>
<dbReference type="Pfam" id="PF04452">
    <property type="entry name" value="Methyltrans_RNA"/>
    <property type="match status" value="1"/>
</dbReference>
<evidence type="ECO:0000256" key="5">
    <source>
        <dbReference type="ARBA" id="ARBA00022490"/>
    </source>
</evidence>
<dbReference type="GO" id="GO:0070475">
    <property type="term" value="P:rRNA base methylation"/>
    <property type="evidence" value="ECO:0007669"/>
    <property type="project" value="TreeGrafter"/>
</dbReference>
<keyword evidence="6 12" id="KW-0698">rRNA processing</keyword>
<evidence type="ECO:0000256" key="7">
    <source>
        <dbReference type="ARBA" id="ARBA00022603"/>
    </source>
</evidence>
<keyword evidence="5 12" id="KW-0963">Cytoplasm</keyword>
<dbReference type="STRING" id="1120919.GCA_000429165_03293"/>
<evidence type="ECO:0000259" key="13">
    <source>
        <dbReference type="Pfam" id="PF04452"/>
    </source>
</evidence>
<dbReference type="NCBIfam" id="TIGR00046">
    <property type="entry name" value="RsmE family RNA methyltransferase"/>
    <property type="match status" value="1"/>
</dbReference>
<evidence type="ECO:0000313" key="15">
    <source>
        <dbReference type="Proteomes" id="UP000321635"/>
    </source>
</evidence>
<reference evidence="14 15" key="1">
    <citation type="submission" date="2019-07" db="EMBL/GenBank/DDBJ databases">
        <title>Whole genome shotgun sequence of Acetobacter nitrogenifigens NBRC 105050.</title>
        <authorList>
            <person name="Hosoyama A."/>
            <person name="Uohara A."/>
            <person name="Ohji S."/>
            <person name="Ichikawa N."/>
        </authorList>
    </citation>
    <scope>NUCLEOTIDE SEQUENCE [LARGE SCALE GENOMIC DNA]</scope>
    <source>
        <strain evidence="14 15">NBRC 105050</strain>
    </source>
</reference>
<protein>
    <recommendedName>
        <fullName evidence="4 12">Ribosomal RNA small subunit methyltransferase E</fullName>
        <ecNumber evidence="3 12">2.1.1.193</ecNumber>
    </recommendedName>
</protein>
<dbReference type="PANTHER" id="PTHR30027">
    <property type="entry name" value="RIBOSOMAL RNA SMALL SUBUNIT METHYLTRANSFERASE E"/>
    <property type="match status" value="1"/>
</dbReference>
<dbReference type="Proteomes" id="UP000321635">
    <property type="component" value="Unassembled WGS sequence"/>
</dbReference>
<dbReference type="SUPFAM" id="SSF88697">
    <property type="entry name" value="PUA domain-like"/>
    <property type="match status" value="1"/>
</dbReference>
<evidence type="ECO:0000256" key="6">
    <source>
        <dbReference type="ARBA" id="ARBA00022552"/>
    </source>
</evidence>
<evidence type="ECO:0000256" key="11">
    <source>
        <dbReference type="ARBA" id="ARBA00047944"/>
    </source>
</evidence>
<comment type="caution">
    <text evidence="14">The sequence shown here is derived from an EMBL/GenBank/DDBJ whole genome shotgun (WGS) entry which is preliminary data.</text>
</comment>
<feature type="domain" description="Ribosomal RNA small subunit methyltransferase E methyltransferase" evidence="13">
    <location>
        <begin position="90"/>
        <end position="250"/>
    </location>
</feature>
<dbReference type="PANTHER" id="PTHR30027:SF3">
    <property type="entry name" value="16S RRNA (URACIL(1498)-N(3))-METHYLTRANSFERASE"/>
    <property type="match status" value="1"/>
</dbReference>
<gene>
    <name evidence="14" type="ORF">ANI02nite_31350</name>
</gene>
<organism evidence="14 15">
    <name type="scientific">Acetobacter nitrogenifigens DSM 23921 = NBRC 105050</name>
    <dbReference type="NCBI Taxonomy" id="1120919"/>
    <lineage>
        <taxon>Bacteria</taxon>
        <taxon>Pseudomonadati</taxon>
        <taxon>Pseudomonadota</taxon>
        <taxon>Alphaproteobacteria</taxon>
        <taxon>Acetobacterales</taxon>
        <taxon>Acetobacteraceae</taxon>
        <taxon>Acetobacter</taxon>
    </lineage>
</organism>
<dbReference type="Gene3D" id="2.40.240.20">
    <property type="entry name" value="Hypothetical PUA domain-like, domain 1"/>
    <property type="match status" value="1"/>
</dbReference>
<keyword evidence="8 12" id="KW-0808">Transferase</keyword>
<evidence type="ECO:0000256" key="4">
    <source>
        <dbReference type="ARBA" id="ARBA00013673"/>
    </source>
</evidence>
<dbReference type="GO" id="GO:0005737">
    <property type="term" value="C:cytoplasm"/>
    <property type="evidence" value="ECO:0007669"/>
    <property type="project" value="UniProtKB-SubCell"/>
</dbReference>
<dbReference type="InterPro" id="IPR015947">
    <property type="entry name" value="PUA-like_sf"/>
</dbReference>
<keyword evidence="9 12" id="KW-0949">S-adenosyl-L-methionine</keyword>
<dbReference type="EMBL" id="BJYF01000031">
    <property type="protein sequence ID" value="GEN61251.1"/>
    <property type="molecule type" value="Genomic_DNA"/>
</dbReference>
<name>A0A511XED8_9PROT</name>
<evidence type="ECO:0000313" key="14">
    <source>
        <dbReference type="EMBL" id="GEN61251.1"/>
    </source>
</evidence>
<evidence type="ECO:0000256" key="1">
    <source>
        <dbReference type="ARBA" id="ARBA00004496"/>
    </source>
</evidence>
<keyword evidence="15" id="KW-1185">Reference proteome</keyword>
<dbReference type="EC" id="2.1.1.193" evidence="3 12"/>
<dbReference type="Gene3D" id="3.40.1280.10">
    <property type="match status" value="1"/>
</dbReference>
<evidence type="ECO:0000256" key="2">
    <source>
        <dbReference type="ARBA" id="ARBA00005528"/>
    </source>
</evidence>
<evidence type="ECO:0000256" key="10">
    <source>
        <dbReference type="ARBA" id="ARBA00025699"/>
    </source>
</evidence>
<proteinExistence type="inferred from homology"/>
<sequence>MSSAHTLPRLFVASEKLDEASAGATCAMEPGQARYLGAVMRRGDGDVVRIFNARIGEWRATISGLRKERGSFVLQEQIRPAPENGEPGCVMAFALLKRDATDLAIRMGVELGVARFAPLITERTVGQRVNEERLAAIAIEAAEQCERLTVPAIDAPLRLTDFLGAWPSEKTLFAAVERLDVRASSPGAERARAPRPFSGARSGDGVLIGPEGGFSDGELDVMLARPFVTALTLGERVLRADTAVAAAATLFDASLGNA</sequence>
<dbReference type="GO" id="GO:0070042">
    <property type="term" value="F:rRNA (uridine-N3-)-methyltransferase activity"/>
    <property type="evidence" value="ECO:0007669"/>
    <property type="project" value="TreeGrafter"/>
</dbReference>
<comment type="function">
    <text evidence="10 12">Specifically methylates the N3 position of the uracil ring of uridine 1498 (m3U1498) in 16S rRNA. Acts on the fully assembled 30S ribosomal subunit.</text>
</comment>
<dbReference type="InterPro" id="IPR046886">
    <property type="entry name" value="RsmE_MTase_dom"/>
</dbReference>
<comment type="catalytic activity">
    <reaction evidence="11 12">
        <text>uridine(1498) in 16S rRNA + S-adenosyl-L-methionine = N(3)-methyluridine(1498) in 16S rRNA + S-adenosyl-L-homocysteine + H(+)</text>
        <dbReference type="Rhea" id="RHEA:42920"/>
        <dbReference type="Rhea" id="RHEA-COMP:10283"/>
        <dbReference type="Rhea" id="RHEA-COMP:10284"/>
        <dbReference type="ChEBI" id="CHEBI:15378"/>
        <dbReference type="ChEBI" id="CHEBI:57856"/>
        <dbReference type="ChEBI" id="CHEBI:59789"/>
        <dbReference type="ChEBI" id="CHEBI:65315"/>
        <dbReference type="ChEBI" id="CHEBI:74502"/>
        <dbReference type="EC" id="2.1.1.193"/>
    </reaction>
</comment>
<comment type="similarity">
    <text evidence="2 12">Belongs to the RNA methyltransferase RsmE family.</text>
</comment>